<organism evidence="6 7">
    <name type="scientific">Lophiotrema nucula</name>
    <dbReference type="NCBI Taxonomy" id="690887"/>
    <lineage>
        <taxon>Eukaryota</taxon>
        <taxon>Fungi</taxon>
        <taxon>Dikarya</taxon>
        <taxon>Ascomycota</taxon>
        <taxon>Pezizomycotina</taxon>
        <taxon>Dothideomycetes</taxon>
        <taxon>Pleosporomycetidae</taxon>
        <taxon>Pleosporales</taxon>
        <taxon>Lophiotremataceae</taxon>
        <taxon>Lophiotrema</taxon>
    </lineage>
</organism>
<dbReference type="AlphaFoldDB" id="A0A6A5YSQ1"/>
<dbReference type="Proteomes" id="UP000799770">
    <property type="component" value="Unassembled WGS sequence"/>
</dbReference>
<comment type="subcellular location">
    <subcellularLocation>
        <location evidence="1">Nucleus</location>
    </subcellularLocation>
</comment>
<dbReference type="PANTHER" id="PTHR15245">
    <property type="entry name" value="SYMPLEKIN-RELATED"/>
    <property type="match status" value="1"/>
</dbReference>
<dbReference type="InterPro" id="IPR021850">
    <property type="entry name" value="Symplekin/Pta1"/>
</dbReference>
<sequence>MSPAAQTLGQLESARTLALGDGRYYPTIIPGVLPIIGANANSSLEIRRWGADFLSETFASPAWPSEEKQKSALTILPTLNEYLTAVEDNTVMKGAIQTAASTYPLVYRHIISESHDSQNWQLMLQIKSNILRRLDSAPPGIRVCCVKFVQQMVLVQTPGIIADPRRPDQNEISLALVPRDHPLLPSTHLEAEASAYLDRLLDILHGDHRLVGNACGRNGELTGNSDALLVTATLNCLGMLIQRRPSMANRILTSVLNFNPLKLANSPMTPTNKVSIRSIERTTRALLVNVIKRNGDAALNARIQQYLERMHRMRIDVFDESSRKRPAPAEPTDGLDPAKRQRLGANTTHTPPSAPVLPPGPVSYKDLFLLTPDPTVANVDVQSFFKDPTQLLNILVPLLRSVDETKLGNAISTVRSRYLTLSQAAVHAPAAPGGAVDDEDEYEPDFEPEDAEQIANRLDGTSPDGLVDKASAAPLATYKLPEAPPLSEQEVQKYGDMTVRRIFGMLSAIDEPPAKTKGTKAGFNRFAANSFDRDAWITIMARLATRPVAGLDVPGEGIKSEYGSSSRRGSFSLSETIRDVLHNYIMSDWRKRMDAATIWLNEEWYNDQLQAKLLNQNGVVNGHSFSSTRSKGNYFRCTLRLLDSILPFVESTDKIILRFMSEIAEVNADVLQRVIKMADDPERVDLAIMVLQYLHMFKPPAKEVCVDALVNMWRTNDRAKPSAKKLLTKWRPEILQEEETNVKTETANGALEVQVAA</sequence>
<feature type="domain" description="Symplekin/Pta1 N-terminal" evidence="5">
    <location>
        <begin position="88"/>
        <end position="324"/>
    </location>
</feature>
<dbReference type="Gene3D" id="1.25.10.10">
    <property type="entry name" value="Leucine-rich Repeat Variant"/>
    <property type="match status" value="1"/>
</dbReference>
<dbReference type="InterPro" id="IPR032460">
    <property type="entry name" value="Symplekin/Pta1_N"/>
</dbReference>
<keyword evidence="2" id="KW-0507">mRNA processing</keyword>
<evidence type="ECO:0000313" key="6">
    <source>
        <dbReference type="EMBL" id="KAF2109507.1"/>
    </source>
</evidence>
<dbReference type="EMBL" id="ML977342">
    <property type="protein sequence ID" value="KAF2109507.1"/>
    <property type="molecule type" value="Genomic_DNA"/>
</dbReference>
<feature type="region of interest" description="Disordered" evidence="4">
    <location>
        <begin position="318"/>
        <end position="359"/>
    </location>
</feature>
<evidence type="ECO:0000256" key="2">
    <source>
        <dbReference type="ARBA" id="ARBA00022664"/>
    </source>
</evidence>
<dbReference type="InterPro" id="IPR011989">
    <property type="entry name" value="ARM-like"/>
</dbReference>
<dbReference type="GO" id="GO:0005847">
    <property type="term" value="C:mRNA cleavage and polyadenylation specificity factor complex"/>
    <property type="evidence" value="ECO:0007669"/>
    <property type="project" value="TreeGrafter"/>
</dbReference>
<evidence type="ECO:0000256" key="4">
    <source>
        <dbReference type="SAM" id="MobiDB-lite"/>
    </source>
</evidence>
<name>A0A6A5YSQ1_9PLEO</name>
<dbReference type="OrthoDB" id="331600at2759"/>
<dbReference type="PANTHER" id="PTHR15245:SF20">
    <property type="entry name" value="SYMPLEKIN"/>
    <property type="match status" value="1"/>
</dbReference>
<evidence type="ECO:0000313" key="7">
    <source>
        <dbReference type="Proteomes" id="UP000799770"/>
    </source>
</evidence>
<protein>
    <recommendedName>
        <fullName evidence="5">Symplekin/Pta1 N-terminal domain-containing protein</fullName>
    </recommendedName>
</protein>
<accession>A0A6A5YSQ1</accession>
<reference evidence="6" key="1">
    <citation type="journal article" date="2020" name="Stud. Mycol.">
        <title>101 Dothideomycetes genomes: a test case for predicting lifestyles and emergence of pathogens.</title>
        <authorList>
            <person name="Haridas S."/>
            <person name="Albert R."/>
            <person name="Binder M."/>
            <person name="Bloem J."/>
            <person name="Labutti K."/>
            <person name="Salamov A."/>
            <person name="Andreopoulos B."/>
            <person name="Baker S."/>
            <person name="Barry K."/>
            <person name="Bills G."/>
            <person name="Bluhm B."/>
            <person name="Cannon C."/>
            <person name="Castanera R."/>
            <person name="Culley D."/>
            <person name="Daum C."/>
            <person name="Ezra D."/>
            <person name="Gonzalez J."/>
            <person name="Henrissat B."/>
            <person name="Kuo A."/>
            <person name="Liang C."/>
            <person name="Lipzen A."/>
            <person name="Lutzoni F."/>
            <person name="Magnuson J."/>
            <person name="Mondo S."/>
            <person name="Nolan M."/>
            <person name="Ohm R."/>
            <person name="Pangilinan J."/>
            <person name="Park H.-J."/>
            <person name="Ramirez L."/>
            <person name="Alfaro M."/>
            <person name="Sun H."/>
            <person name="Tritt A."/>
            <person name="Yoshinaga Y."/>
            <person name="Zwiers L.-H."/>
            <person name="Turgeon B."/>
            <person name="Goodwin S."/>
            <person name="Spatafora J."/>
            <person name="Crous P."/>
            <person name="Grigoriev I."/>
        </authorList>
    </citation>
    <scope>NUCLEOTIDE SEQUENCE</scope>
    <source>
        <strain evidence="6">CBS 627.86</strain>
    </source>
</reference>
<dbReference type="GO" id="GO:0006397">
    <property type="term" value="P:mRNA processing"/>
    <property type="evidence" value="ECO:0007669"/>
    <property type="project" value="UniProtKB-KW"/>
</dbReference>
<proteinExistence type="predicted"/>
<dbReference type="Pfam" id="PF11935">
    <property type="entry name" value="SYMPK_PTA1_N"/>
    <property type="match status" value="1"/>
</dbReference>
<keyword evidence="7" id="KW-1185">Reference proteome</keyword>
<evidence type="ECO:0000256" key="1">
    <source>
        <dbReference type="ARBA" id="ARBA00004123"/>
    </source>
</evidence>
<gene>
    <name evidence="6" type="ORF">BDV96DRAFT_502484</name>
</gene>
<evidence type="ECO:0000256" key="3">
    <source>
        <dbReference type="ARBA" id="ARBA00023242"/>
    </source>
</evidence>
<evidence type="ECO:0000259" key="5">
    <source>
        <dbReference type="Pfam" id="PF11935"/>
    </source>
</evidence>
<keyword evidence="3" id="KW-0539">Nucleus</keyword>